<gene>
    <name evidence="2" type="ORF">CJD38_00170</name>
</gene>
<proteinExistence type="predicted"/>
<reference evidence="2 3" key="1">
    <citation type="submission" date="2018-04" db="EMBL/GenBank/DDBJ databases">
        <title>Novel species isolated from glacier.</title>
        <authorList>
            <person name="Liu Q."/>
            <person name="Xin Y.-H."/>
        </authorList>
    </citation>
    <scope>NUCLEOTIDE SEQUENCE [LARGE SCALE GENOMIC DNA]</scope>
    <source>
        <strain evidence="2 3">GT1R17</strain>
    </source>
</reference>
<organism evidence="2 3">
    <name type="scientific">Stenotrophobium rhamnosiphilum</name>
    <dbReference type="NCBI Taxonomy" id="2029166"/>
    <lineage>
        <taxon>Bacteria</taxon>
        <taxon>Pseudomonadati</taxon>
        <taxon>Pseudomonadota</taxon>
        <taxon>Gammaproteobacteria</taxon>
        <taxon>Nevskiales</taxon>
        <taxon>Nevskiaceae</taxon>
        <taxon>Stenotrophobium</taxon>
    </lineage>
</organism>
<dbReference type="Proteomes" id="UP000244248">
    <property type="component" value="Unassembled WGS sequence"/>
</dbReference>
<evidence type="ECO:0000256" key="1">
    <source>
        <dbReference type="SAM" id="Phobius"/>
    </source>
</evidence>
<feature type="transmembrane region" description="Helical" evidence="1">
    <location>
        <begin position="34"/>
        <end position="54"/>
    </location>
</feature>
<evidence type="ECO:0000313" key="2">
    <source>
        <dbReference type="EMBL" id="PTU32583.1"/>
    </source>
</evidence>
<feature type="transmembrane region" description="Helical" evidence="1">
    <location>
        <begin position="123"/>
        <end position="141"/>
    </location>
</feature>
<evidence type="ECO:0008006" key="4">
    <source>
        <dbReference type="Google" id="ProtNLM"/>
    </source>
</evidence>
<sequence length="162" mass="17318">MKLPIHMLLRDVVVIVATLALWQWSRELDAVHSALAIPVAILAGASAAVAGFLLHEWGHLLGALIAGSAVEFPSTIRSIFLFKFGEGNDRRQYLWMSAGGFAASIVVIAVMAVTLSFNAVADWIALALVAAGVLATFILELPPAWRVLRGAPVEPDLVKLPQ</sequence>
<dbReference type="OrthoDB" id="7061748at2"/>
<feature type="transmembrane region" description="Helical" evidence="1">
    <location>
        <begin position="60"/>
        <end position="82"/>
    </location>
</feature>
<evidence type="ECO:0000313" key="3">
    <source>
        <dbReference type="Proteomes" id="UP000244248"/>
    </source>
</evidence>
<protein>
    <recommendedName>
        <fullName evidence="4">Peptidase M50 domain-containing protein</fullName>
    </recommendedName>
</protein>
<keyword evidence="1" id="KW-0472">Membrane</keyword>
<comment type="caution">
    <text evidence="2">The sequence shown here is derived from an EMBL/GenBank/DDBJ whole genome shotgun (WGS) entry which is preliminary data.</text>
</comment>
<keyword evidence="1" id="KW-1133">Transmembrane helix</keyword>
<dbReference type="EMBL" id="QANS01000001">
    <property type="protein sequence ID" value="PTU32583.1"/>
    <property type="molecule type" value="Genomic_DNA"/>
</dbReference>
<accession>A0A2T5MJ26</accession>
<feature type="transmembrane region" description="Helical" evidence="1">
    <location>
        <begin position="94"/>
        <end position="117"/>
    </location>
</feature>
<keyword evidence="3" id="KW-1185">Reference proteome</keyword>
<dbReference type="AlphaFoldDB" id="A0A2T5MJ26"/>
<keyword evidence="1" id="KW-0812">Transmembrane</keyword>
<name>A0A2T5MJ26_9GAMM</name>
<dbReference type="RefSeq" id="WP_107938292.1">
    <property type="nucleotide sequence ID" value="NZ_QANS01000001.1"/>
</dbReference>